<accession>A0ABT0IWF1</accession>
<dbReference type="PANTHER" id="PTHR13847">
    <property type="entry name" value="SARCOSINE DEHYDROGENASE-RELATED"/>
    <property type="match status" value="1"/>
</dbReference>
<sequence>MSHADNPAGGAGQSIHGRQSAALPASADLVILGGGIMGLWAAVKAEMLGLDTLLVDAGELGRGASGGLLGALMPHMPDKWNDKKQFQFDALLSLEDEIAEIEAATGLSCGYRRSGRLIPLPKPHLRVIADRHSKDAETCWNQRGRRFHWHVLDRPFRTGWPAASFAEAGVVHDTLAARVSPRALCAALAAFLRAARHVTVVENIEAERIEPEGNRVVFANGDSTAFGHCIIAAGWRSFPLLQAISAPLRQPVGMPVKGQAALLKAEIDPTLPVIFLNGLYVVPHEDGYVAIGSTSEDSFEDAFSTDAQLEALIARARALVPELGTASVVERWAGLRPKAVDRDPMVGPHPDHPRVIALTGGFKVSFGLAHRLADAALATVMSRDPRLPASFTLASHLLAASRPDARTTKQA</sequence>
<proteinExistence type="predicted"/>
<gene>
    <name evidence="3" type="ORF">M0654_19770</name>
</gene>
<dbReference type="Proteomes" id="UP001202827">
    <property type="component" value="Unassembled WGS sequence"/>
</dbReference>
<dbReference type="Gene3D" id="3.30.9.10">
    <property type="entry name" value="D-Amino Acid Oxidase, subunit A, domain 2"/>
    <property type="match status" value="1"/>
</dbReference>
<dbReference type="SUPFAM" id="SSF51905">
    <property type="entry name" value="FAD/NAD(P)-binding domain"/>
    <property type="match status" value="1"/>
</dbReference>
<dbReference type="RefSeq" id="WP_248684539.1">
    <property type="nucleotide sequence ID" value="NZ_JALPRY010000024.1"/>
</dbReference>
<dbReference type="InterPro" id="IPR006076">
    <property type="entry name" value="FAD-dep_OxRdtase"/>
</dbReference>
<dbReference type="PANTHER" id="PTHR13847:SF289">
    <property type="entry name" value="GLYCINE OXIDASE"/>
    <property type="match status" value="1"/>
</dbReference>
<dbReference type="Gene3D" id="3.50.50.60">
    <property type="entry name" value="FAD/NAD(P)-binding domain"/>
    <property type="match status" value="1"/>
</dbReference>
<dbReference type="EMBL" id="JALPRY010000024">
    <property type="protein sequence ID" value="MCK8782222.1"/>
    <property type="molecule type" value="Genomic_DNA"/>
</dbReference>
<evidence type="ECO:0000313" key="4">
    <source>
        <dbReference type="Proteomes" id="UP001202827"/>
    </source>
</evidence>
<feature type="domain" description="FAD dependent oxidoreductase" evidence="2">
    <location>
        <begin position="28"/>
        <end position="374"/>
    </location>
</feature>
<keyword evidence="4" id="KW-1185">Reference proteome</keyword>
<dbReference type="InterPro" id="IPR036188">
    <property type="entry name" value="FAD/NAD-bd_sf"/>
</dbReference>
<evidence type="ECO:0000259" key="2">
    <source>
        <dbReference type="Pfam" id="PF01266"/>
    </source>
</evidence>
<evidence type="ECO:0000256" key="1">
    <source>
        <dbReference type="ARBA" id="ARBA00023002"/>
    </source>
</evidence>
<dbReference type="Pfam" id="PF01266">
    <property type="entry name" value="DAO"/>
    <property type="match status" value="1"/>
</dbReference>
<protein>
    <submittedName>
        <fullName evidence="3">FAD-binding oxidoreductase</fullName>
    </submittedName>
</protein>
<reference evidence="3 4" key="1">
    <citation type="submission" date="2022-04" db="EMBL/GenBank/DDBJ databases">
        <title>Rhizobium coralii sp. nov., isolated from coral Turbinaria peltata.</title>
        <authorList>
            <person name="Sun H."/>
        </authorList>
    </citation>
    <scope>NUCLEOTIDE SEQUENCE [LARGE SCALE GENOMIC DNA]</scope>
    <source>
        <strain evidence="3 4">NTR19</strain>
    </source>
</reference>
<keyword evidence="1" id="KW-0560">Oxidoreductase</keyword>
<evidence type="ECO:0000313" key="3">
    <source>
        <dbReference type="EMBL" id="MCK8782222.1"/>
    </source>
</evidence>
<comment type="caution">
    <text evidence="3">The sequence shown here is derived from an EMBL/GenBank/DDBJ whole genome shotgun (WGS) entry which is preliminary data.</text>
</comment>
<organism evidence="3 4">
    <name type="scientific">Neorhizobium turbinariae</name>
    <dbReference type="NCBI Taxonomy" id="2937795"/>
    <lineage>
        <taxon>Bacteria</taxon>
        <taxon>Pseudomonadati</taxon>
        <taxon>Pseudomonadota</taxon>
        <taxon>Alphaproteobacteria</taxon>
        <taxon>Hyphomicrobiales</taxon>
        <taxon>Rhizobiaceae</taxon>
        <taxon>Rhizobium/Agrobacterium group</taxon>
        <taxon>Neorhizobium</taxon>
    </lineage>
</organism>
<name>A0ABT0IWF1_9HYPH</name>